<dbReference type="PANTHER" id="PTHR12468">
    <property type="entry name" value="GPI MANNOSYLTRANSFERASE 2"/>
    <property type="match status" value="1"/>
</dbReference>
<feature type="transmembrane region" description="Helical" evidence="10">
    <location>
        <begin position="317"/>
        <end position="334"/>
    </location>
</feature>
<evidence type="ECO:0008006" key="13">
    <source>
        <dbReference type="Google" id="ProtNLM"/>
    </source>
</evidence>
<dbReference type="InterPro" id="IPR007315">
    <property type="entry name" value="PIG-V/Gpi18"/>
</dbReference>
<gene>
    <name evidence="11" type="ORF">ISF26_12215</name>
</gene>
<keyword evidence="7" id="KW-0256">Endoplasmic reticulum</keyword>
<sequence length="366" mass="40704">MAFLLTVALRIFYCGFACVYLPFLKYVPAAVRSNDLTENLPPPAASLEYLLVGMWSRFDTLWYQRIAEHGYDLAKSVVFYPLYPLAIRLLNGFVPSPTAAALLVASVAIFLALWGLHRLLLLDYEPTVARRAVVLAALCPFGCVFWAGYADGLLLGLIVWSFYWMRRGKWPTAGILAMFAALTKAAGLLAVPVLLMLAWRSGKRTALVAPVLGVAGFALFTGWLRFQGLPTSSEVYGAHWGTATVFPLANLAAAATATIRYGDPRMFVHWVMLFSFAGALWFGRRRLPREYVVYGWVALGFFLLKQRVDAPVPLESLSRYLLVIFPAYALWAGWLSRPGLLVALVPALLLLNCLLLATFFEFELFI</sequence>
<evidence type="ECO:0000256" key="2">
    <source>
        <dbReference type="ARBA" id="ARBA00004687"/>
    </source>
</evidence>
<evidence type="ECO:0000313" key="11">
    <source>
        <dbReference type="EMBL" id="UFP92610.1"/>
    </source>
</evidence>
<evidence type="ECO:0000256" key="1">
    <source>
        <dbReference type="ARBA" id="ARBA00004477"/>
    </source>
</evidence>
<keyword evidence="12" id="KW-1185">Reference proteome</keyword>
<comment type="pathway">
    <text evidence="2">Glycolipid biosynthesis; glycosylphosphatidylinositol-anchor biosynthesis.</text>
</comment>
<feature type="transmembrane region" description="Helical" evidence="10">
    <location>
        <begin position="238"/>
        <end position="259"/>
    </location>
</feature>
<keyword evidence="8 10" id="KW-1133">Transmembrane helix</keyword>
<accession>A0ABY3PG31</accession>
<organism evidence="11 12">
    <name type="scientific">Gloeobacter morelensis MG652769</name>
    <dbReference type="NCBI Taxonomy" id="2781736"/>
    <lineage>
        <taxon>Bacteria</taxon>
        <taxon>Bacillati</taxon>
        <taxon>Cyanobacteriota</taxon>
        <taxon>Cyanophyceae</taxon>
        <taxon>Gloeobacterales</taxon>
        <taxon>Gloeobacteraceae</taxon>
        <taxon>Gloeobacter</taxon>
        <taxon>Gloeobacter morelensis</taxon>
    </lineage>
</organism>
<evidence type="ECO:0000256" key="10">
    <source>
        <dbReference type="SAM" id="Phobius"/>
    </source>
</evidence>
<dbReference type="Pfam" id="PF04188">
    <property type="entry name" value="Mannosyl_trans2"/>
    <property type="match status" value="1"/>
</dbReference>
<evidence type="ECO:0000256" key="3">
    <source>
        <dbReference type="ARBA" id="ARBA00022502"/>
    </source>
</evidence>
<keyword evidence="4" id="KW-0328">Glycosyltransferase</keyword>
<reference evidence="11 12" key="1">
    <citation type="journal article" date="2021" name="Genome Biol. Evol.">
        <title>Complete Genome Sequencing of a Novel Gloeobacter Species from a Waterfall Cave in Mexico.</title>
        <authorList>
            <person name="Saw J.H."/>
            <person name="Cardona T."/>
            <person name="Montejano G."/>
        </authorList>
    </citation>
    <scope>NUCLEOTIDE SEQUENCE [LARGE SCALE GENOMIC DNA]</scope>
    <source>
        <strain evidence="11">MG652769</strain>
    </source>
</reference>
<feature type="transmembrane region" description="Helical" evidence="10">
    <location>
        <begin position="266"/>
        <end position="283"/>
    </location>
</feature>
<comment type="subcellular location">
    <subcellularLocation>
        <location evidence="1">Endoplasmic reticulum membrane</location>
        <topology evidence="1">Multi-pass membrane protein</topology>
    </subcellularLocation>
</comment>
<feature type="transmembrane region" description="Helical" evidence="10">
    <location>
        <begin position="133"/>
        <end position="163"/>
    </location>
</feature>
<protein>
    <recommendedName>
        <fullName evidence="13">DUF2029 domain-containing protein</fullName>
    </recommendedName>
</protein>
<evidence type="ECO:0000256" key="9">
    <source>
        <dbReference type="ARBA" id="ARBA00023136"/>
    </source>
</evidence>
<dbReference type="Proteomes" id="UP001054846">
    <property type="component" value="Chromosome"/>
</dbReference>
<evidence type="ECO:0000256" key="5">
    <source>
        <dbReference type="ARBA" id="ARBA00022679"/>
    </source>
</evidence>
<feature type="transmembrane region" description="Helical" evidence="10">
    <location>
        <begin position="340"/>
        <end position="360"/>
    </location>
</feature>
<evidence type="ECO:0000256" key="7">
    <source>
        <dbReference type="ARBA" id="ARBA00022824"/>
    </source>
</evidence>
<keyword evidence="5" id="KW-0808">Transferase</keyword>
<feature type="transmembrane region" description="Helical" evidence="10">
    <location>
        <begin position="99"/>
        <end position="121"/>
    </location>
</feature>
<evidence type="ECO:0000313" key="12">
    <source>
        <dbReference type="Proteomes" id="UP001054846"/>
    </source>
</evidence>
<feature type="transmembrane region" description="Helical" evidence="10">
    <location>
        <begin position="175"/>
        <end position="199"/>
    </location>
</feature>
<evidence type="ECO:0000256" key="4">
    <source>
        <dbReference type="ARBA" id="ARBA00022676"/>
    </source>
</evidence>
<dbReference type="PANTHER" id="PTHR12468:SF2">
    <property type="entry name" value="GPI MANNOSYLTRANSFERASE 2"/>
    <property type="match status" value="1"/>
</dbReference>
<evidence type="ECO:0000256" key="8">
    <source>
        <dbReference type="ARBA" id="ARBA00022989"/>
    </source>
</evidence>
<keyword evidence="3" id="KW-0337">GPI-anchor biosynthesis</keyword>
<keyword evidence="6 10" id="KW-0812">Transmembrane</keyword>
<evidence type="ECO:0000256" key="6">
    <source>
        <dbReference type="ARBA" id="ARBA00022692"/>
    </source>
</evidence>
<feature type="transmembrane region" description="Helical" evidence="10">
    <location>
        <begin position="289"/>
        <end position="305"/>
    </location>
</feature>
<proteinExistence type="predicted"/>
<dbReference type="EMBL" id="CP063845">
    <property type="protein sequence ID" value="UFP92610.1"/>
    <property type="molecule type" value="Genomic_DNA"/>
</dbReference>
<name>A0ABY3PG31_9CYAN</name>
<dbReference type="RefSeq" id="WP_230839601.1">
    <property type="nucleotide sequence ID" value="NZ_CP063845.1"/>
</dbReference>
<feature type="transmembrane region" description="Helical" evidence="10">
    <location>
        <begin position="206"/>
        <end position="226"/>
    </location>
</feature>
<keyword evidence="9 10" id="KW-0472">Membrane</keyword>